<protein>
    <submittedName>
        <fullName evidence="1">Uncharacterized protein</fullName>
    </submittedName>
</protein>
<sequence>MAGNLPCGMKDRETLTGVLSAPIVRAKLYIAVKYLGCDSARSGRRTDLLVPLLPAPSIHIHFSSYWVPTNTTIQITNEVATRSAACLLPL</sequence>
<keyword evidence="2" id="KW-1185">Reference proteome</keyword>
<evidence type="ECO:0000313" key="1">
    <source>
        <dbReference type="EMBL" id="KAF9543411.1"/>
    </source>
</evidence>
<gene>
    <name evidence="1" type="ORF">EC957_000922</name>
</gene>
<dbReference type="AlphaFoldDB" id="A0A9P6F714"/>
<name>A0A9P6F714_9FUNG</name>
<organism evidence="1 2">
    <name type="scientific">Mortierella hygrophila</name>
    <dbReference type="NCBI Taxonomy" id="979708"/>
    <lineage>
        <taxon>Eukaryota</taxon>
        <taxon>Fungi</taxon>
        <taxon>Fungi incertae sedis</taxon>
        <taxon>Mucoromycota</taxon>
        <taxon>Mortierellomycotina</taxon>
        <taxon>Mortierellomycetes</taxon>
        <taxon>Mortierellales</taxon>
        <taxon>Mortierellaceae</taxon>
        <taxon>Mortierella</taxon>
    </lineage>
</organism>
<proteinExistence type="predicted"/>
<dbReference type="EMBL" id="JAAAXW010000114">
    <property type="protein sequence ID" value="KAF9543411.1"/>
    <property type="molecule type" value="Genomic_DNA"/>
</dbReference>
<accession>A0A9P6F714</accession>
<evidence type="ECO:0000313" key="2">
    <source>
        <dbReference type="Proteomes" id="UP000723463"/>
    </source>
</evidence>
<comment type="caution">
    <text evidence="1">The sequence shown here is derived from an EMBL/GenBank/DDBJ whole genome shotgun (WGS) entry which is preliminary data.</text>
</comment>
<reference evidence="1" key="1">
    <citation type="journal article" date="2020" name="Fungal Divers.">
        <title>Resolving the Mortierellaceae phylogeny through synthesis of multi-gene phylogenetics and phylogenomics.</title>
        <authorList>
            <person name="Vandepol N."/>
            <person name="Liber J."/>
            <person name="Desiro A."/>
            <person name="Na H."/>
            <person name="Kennedy M."/>
            <person name="Barry K."/>
            <person name="Grigoriev I.V."/>
            <person name="Miller A.N."/>
            <person name="O'Donnell K."/>
            <person name="Stajich J.E."/>
            <person name="Bonito G."/>
        </authorList>
    </citation>
    <scope>NUCLEOTIDE SEQUENCE</scope>
    <source>
        <strain evidence="1">NRRL 2591</strain>
    </source>
</reference>
<dbReference type="Proteomes" id="UP000723463">
    <property type="component" value="Unassembled WGS sequence"/>
</dbReference>